<comment type="caution">
    <text evidence="10">The sequence shown here is derived from an EMBL/GenBank/DDBJ whole genome shotgun (WGS) entry which is preliminary data.</text>
</comment>
<keyword evidence="10" id="KW-0413">Isomerase</keyword>
<dbReference type="InterPro" id="IPR027304">
    <property type="entry name" value="Trigger_fact/SurA_dom_sf"/>
</dbReference>
<dbReference type="RefSeq" id="WP_209837038.1">
    <property type="nucleotide sequence ID" value="NZ_JAGGJP010000001.1"/>
</dbReference>
<evidence type="ECO:0000256" key="1">
    <source>
        <dbReference type="ARBA" id="ARBA00004401"/>
    </source>
</evidence>
<keyword evidence="11" id="KW-1185">Reference proteome</keyword>
<dbReference type="EMBL" id="JBHSNA010000001">
    <property type="protein sequence ID" value="MFC5565019.1"/>
    <property type="molecule type" value="Genomic_DNA"/>
</dbReference>
<evidence type="ECO:0000259" key="9">
    <source>
        <dbReference type="Pfam" id="PF13145"/>
    </source>
</evidence>
<dbReference type="SUPFAM" id="SSF109998">
    <property type="entry name" value="Triger factor/SurA peptide-binding domain-like"/>
    <property type="match status" value="1"/>
</dbReference>
<dbReference type="PANTHER" id="PTHR47529:SF1">
    <property type="entry name" value="PERIPLASMIC CHAPERONE PPID"/>
    <property type="match status" value="1"/>
</dbReference>
<dbReference type="Proteomes" id="UP001596056">
    <property type="component" value="Unassembled WGS sequence"/>
</dbReference>
<reference evidence="11" key="1">
    <citation type="journal article" date="2019" name="Int. J. Syst. Evol. Microbiol.">
        <title>The Global Catalogue of Microorganisms (GCM) 10K type strain sequencing project: providing services to taxonomists for standard genome sequencing and annotation.</title>
        <authorList>
            <consortium name="The Broad Institute Genomics Platform"/>
            <consortium name="The Broad Institute Genome Sequencing Center for Infectious Disease"/>
            <person name="Wu L."/>
            <person name="Ma J."/>
        </authorList>
    </citation>
    <scope>NUCLEOTIDE SEQUENCE [LARGE SCALE GENOMIC DNA]</scope>
    <source>
        <strain evidence="11">KACC 11588</strain>
    </source>
</reference>
<evidence type="ECO:0000256" key="6">
    <source>
        <dbReference type="ARBA" id="ARBA00023186"/>
    </source>
</evidence>
<keyword evidence="6" id="KW-0143">Chaperone</keyword>
<feature type="domain" description="PpiC" evidence="9">
    <location>
        <begin position="383"/>
        <end position="465"/>
    </location>
</feature>
<comment type="similarity">
    <text evidence="7">Belongs to the PpiD chaperone family.</text>
</comment>
<evidence type="ECO:0000256" key="7">
    <source>
        <dbReference type="ARBA" id="ARBA00038408"/>
    </source>
</evidence>
<dbReference type="SUPFAM" id="SSF54534">
    <property type="entry name" value="FKBP-like"/>
    <property type="match status" value="1"/>
</dbReference>
<keyword evidence="3 8" id="KW-0812">Transmembrane</keyword>
<keyword evidence="5 8" id="KW-0472">Membrane</keyword>
<proteinExistence type="inferred from homology"/>
<evidence type="ECO:0000313" key="11">
    <source>
        <dbReference type="Proteomes" id="UP001596056"/>
    </source>
</evidence>
<evidence type="ECO:0000256" key="4">
    <source>
        <dbReference type="ARBA" id="ARBA00022989"/>
    </source>
</evidence>
<dbReference type="GO" id="GO:0016853">
    <property type="term" value="F:isomerase activity"/>
    <property type="evidence" value="ECO:0007669"/>
    <property type="project" value="UniProtKB-KW"/>
</dbReference>
<feature type="domain" description="PpiC" evidence="9">
    <location>
        <begin position="241"/>
        <end position="359"/>
    </location>
</feature>
<dbReference type="Pfam" id="PF13145">
    <property type="entry name" value="Rotamase_2"/>
    <property type="match status" value="2"/>
</dbReference>
<evidence type="ECO:0000256" key="5">
    <source>
        <dbReference type="ARBA" id="ARBA00023136"/>
    </source>
</evidence>
<keyword evidence="2" id="KW-1003">Cell membrane</keyword>
<dbReference type="Pfam" id="PF13624">
    <property type="entry name" value="SurA_N_3"/>
    <property type="match status" value="1"/>
</dbReference>
<accession>A0ABW0S7Y7</accession>
<evidence type="ECO:0000313" key="10">
    <source>
        <dbReference type="EMBL" id="MFC5565019.1"/>
    </source>
</evidence>
<sequence>MAARRNSKWIYWLMVGGILLGFGGWFTGGGGARSTAVGTVGGLEISAQSYANALQNQLRQIEEQSGQRLTLEQAQALGLDRAVLAHVVTRRVLDAEARRLGLSAGDARVAEAVLATPGFQGLDGQFDREVYREQLRRNGLTEAAFETALREDTARTILQAAILGGVARPETYAEVLSAWTNETRAVTWAPVGAEGVTLPEPTAEQLRAYYDAHPGDFTAPEVRQVGYAWITPEMIQAELPVDDAAVRELYESRRDEFVQEERRLVERLVYPDEAQAQAARARVDAGEAGFEDLVAERGLLLADADLGDVSRAELGAAGEAVFAAGTGSVVGPLPSDLGPALYRVNAVLAAQETSLEEAAPGLRTEIANEAAREVIAGIEPQVQDLLAGGATVEDIARRTDLEAGQVAWSEGATEGPAAYQEFRDAAAAAREGASPEIVPLADGGLLVLRLDGVTPPALRPFEEVEAEARAGWEAQARREAVLARAEAGAEAIAGGASFEDQGLAPVTEPALARRGAIEGTPPGFVEAAFGMQRGATRALPSGEGAVVLRLDSVTPAQADDPAVIAERAAVESQVSGSLSQDLIDAVAQALQAGTEIRIDDQAIAAVNAQIN</sequence>
<comment type="subcellular location">
    <subcellularLocation>
        <location evidence="1">Cell membrane</location>
        <topology evidence="1">Single-pass type II membrane protein</topology>
    </subcellularLocation>
</comment>
<evidence type="ECO:0000256" key="3">
    <source>
        <dbReference type="ARBA" id="ARBA00022692"/>
    </source>
</evidence>
<dbReference type="InterPro" id="IPR000297">
    <property type="entry name" value="PPIase_PpiC"/>
</dbReference>
<keyword evidence="4 8" id="KW-1133">Transmembrane helix</keyword>
<organism evidence="10 11">
    <name type="scientific">Rubellimicrobium aerolatum</name>
    <dbReference type="NCBI Taxonomy" id="490979"/>
    <lineage>
        <taxon>Bacteria</taxon>
        <taxon>Pseudomonadati</taxon>
        <taxon>Pseudomonadota</taxon>
        <taxon>Alphaproteobacteria</taxon>
        <taxon>Rhodobacterales</taxon>
        <taxon>Roseobacteraceae</taxon>
        <taxon>Rubellimicrobium</taxon>
    </lineage>
</organism>
<feature type="transmembrane region" description="Helical" evidence="8">
    <location>
        <begin position="9"/>
        <end position="26"/>
    </location>
</feature>
<name>A0ABW0S7Y7_9RHOB</name>
<evidence type="ECO:0000256" key="8">
    <source>
        <dbReference type="SAM" id="Phobius"/>
    </source>
</evidence>
<evidence type="ECO:0000256" key="2">
    <source>
        <dbReference type="ARBA" id="ARBA00022475"/>
    </source>
</evidence>
<dbReference type="Gene3D" id="1.10.4030.10">
    <property type="entry name" value="Porin chaperone SurA, peptide-binding domain"/>
    <property type="match status" value="1"/>
</dbReference>
<dbReference type="PANTHER" id="PTHR47529">
    <property type="entry name" value="PEPTIDYL-PROLYL CIS-TRANS ISOMERASE D"/>
    <property type="match status" value="1"/>
</dbReference>
<protein>
    <submittedName>
        <fullName evidence="10">Peptidyl-prolyl cis-trans isomerase</fullName>
    </submittedName>
</protein>
<dbReference type="InterPro" id="IPR052029">
    <property type="entry name" value="PpiD_chaperone"/>
</dbReference>
<gene>
    <name evidence="10" type="ORF">ACFPOC_01110</name>
</gene>